<dbReference type="Proteomes" id="UP000477911">
    <property type="component" value="Unassembled WGS sequence"/>
</dbReference>
<evidence type="ECO:0000256" key="1">
    <source>
        <dbReference type="SAM" id="MobiDB-lite"/>
    </source>
</evidence>
<evidence type="ECO:0000259" key="2">
    <source>
        <dbReference type="Pfam" id="PF13403"/>
    </source>
</evidence>
<dbReference type="Pfam" id="PF13403">
    <property type="entry name" value="Hint_2"/>
    <property type="match status" value="1"/>
</dbReference>
<dbReference type="AlphaFoldDB" id="A0A6L7G120"/>
<comment type="caution">
    <text evidence="3">The sequence shown here is derived from an EMBL/GenBank/DDBJ whole genome shotgun (WGS) entry which is preliminary data.</text>
</comment>
<dbReference type="EMBL" id="WUMU01000005">
    <property type="protein sequence ID" value="MXN17629.1"/>
    <property type="molecule type" value="Genomic_DNA"/>
</dbReference>
<evidence type="ECO:0000313" key="4">
    <source>
        <dbReference type="Proteomes" id="UP000477911"/>
    </source>
</evidence>
<dbReference type="InterPro" id="IPR028992">
    <property type="entry name" value="Hedgehog/Intein_dom"/>
</dbReference>
<dbReference type="SUPFAM" id="SSF51294">
    <property type="entry name" value="Hedgehog/intein (Hint) domain"/>
    <property type="match status" value="1"/>
</dbReference>
<evidence type="ECO:0000313" key="3">
    <source>
        <dbReference type="EMBL" id="MXN17629.1"/>
    </source>
</evidence>
<gene>
    <name evidence="3" type="ORF">GR170_07285</name>
</gene>
<feature type="compositionally biased region" description="Pro residues" evidence="1">
    <location>
        <begin position="328"/>
        <end position="341"/>
    </location>
</feature>
<protein>
    <recommendedName>
        <fullName evidence="2">Hedgehog/Intein (Hint) domain-containing protein</fullName>
    </recommendedName>
</protein>
<sequence>MTQQTLYLFDISYLSTTSYTFNSNDGSQFNHGTDTVTIAGNAASQSIQVEDADAYFDDEQPQTLVNDVTLDGTTYSAGTQIESEYLIELSDGAGNTYYISVISLDNNAWTAHAFAIYGTMPPLDTPLTVVCTYDNVQGQIPYASTLPACFAAGTRIATPGGPVAAEALKPGDLLRRADGGTTTARLVLHQTLELGAQPDQAPVRLRVDALAPGMPENDLVLSPQHRVFVPRLASLVPARALTVLPRIGRLHRLRQIRYVHIVCAEHELLEAEGAICESFWPGPLALATLSPRERAQIRAVMGPAPSPAAPMLRRRPAERALRGGLSAPPMPQDGAPAPPPG</sequence>
<feature type="domain" description="Hedgehog/Intein (Hint)" evidence="2">
    <location>
        <begin position="149"/>
        <end position="282"/>
    </location>
</feature>
<accession>A0A6L7G120</accession>
<dbReference type="RefSeq" id="WP_160893139.1">
    <property type="nucleotide sequence ID" value="NZ_WUMU01000005.1"/>
</dbReference>
<dbReference type="InterPro" id="IPR036844">
    <property type="entry name" value="Hint_dom_sf"/>
</dbReference>
<organism evidence="3 4">
    <name type="scientific">Pseudooceanicola albus</name>
    <dbReference type="NCBI Taxonomy" id="2692189"/>
    <lineage>
        <taxon>Bacteria</taxon>
        <taxon>Pseudomonadati</taxon>
        <taxon>Pseudomonadota</taxon>
        <taxon>Alphaproteobacteria</taxon>
        <taxon>Rhodobacterales</taxon>
        <taxon>Paracoccaceae</taxon>
        <taxon>Pseudooceanicola</taxon>
    </lineage>
</organism>
<proteinExistence type="predicted"/>
<feature type="region of interest" description="Disordered" evidence="1">
    <location>
        <begin position="302"/>
        <end position="341"/>
    </location>
</feature>
<keyword evidence="4" id="KW-1185">Reference proteome</keyword>
<reference evidence="3 4" key="1">
    <citation type="submission" date="2019-12" db="EMBL/GenBank/DDBJ databases">
        <authorList>
            <person name="Li M."/>
        </authorList>
    </citation>
    <scope>NUCLEOTIDE SEQUENCE [LARGE SCALE GENOMIC DNA]</scope>
    <source>
        <strain evidence="3 4">GBMRC 2024</strain>
    </source>
</reference>
<dbReference type="Gene3D" id="2.170.16.10">
    <property type="entry name" value="Hedgehog/Intein (Hint) domain"/>
    <property type="match status" value="1"/>
</dbReference>
<name>A0A6L7G120_9RHOB</name>